<proteinExistence type="predicted"/>
<dbReference type="SUPFAM" id="SSF54427">
    <property type="entry name" value="NTF2-like"/>
    <property type="match status" value="1"/>
</dbReference>
<dbReference type="Proteomes" id="UP001154400">
    <property type="component" value="Chromosome"/>
</dbReference>
<protein>
    <submittedName>
        <fullName evidence="3">Membrane protein</fullName>
    </submittedName>
</protein>
<feature type="region of interest" description="Disordered" evidence="1">
    <location>
        <begin position="1"/>
        <end position="33"/>
    </location>
</feature>
<keyword evidence="2" id="KW-0472">Membrane</keyword>
<dbReference type="RefSeq" id="WP_005517765.1">
    <property type="nucleotide sequence ID" value="NC_014659.1"/>
</dbReference>
<organism evidence="3">
    <name type="scientific">Rhodococcus hoagii (strain 103S)</name>
    <name type="common">Rhodococcus equi</name>
    <dbReference type="NCBI Taxonomy" id="685727"/>
    <lineage>
        <taxon>Bacteria</taxon>
        <taxon>Bacillati</taxon>
        <taxon>Actinomycetota</taxon>
        <taxon>Actinomycetes</taxon>
        <taxon>Mycobacteriales</taxon>
        <taxon>Nocardiaceae</taxon>
        <taxon>Prescottella</taxon>
    </lineage>
</organism>
<gene>
    <name evidence="3" type="ordered locus">REQ_39710</name>
</gene>
<feature type="compositionally biased region" description="Polar residues" evidence="1">
    <location>
        <begin position="1"/>
        <end position="10"/>
    </location>
</feature>
<accession>A0A3S5YBR2</accession>
<evidence type="ECO:0000313" key="3">
    <source>
        <dbReference type="EMBL" id="CBH49954.1"/>
    </source>
</evidence>
<dbReference type="KEGG" id="req:REQ_39710"/>
<keyword evidence="2" id="KW-0812">Transmembrane</keyword>
<reference evidence="3" key="1">
    <citation type="journal article" date="2010" name="PLoS Genet.">
        <title>The genome of a pathogenic rhodococcus: cooptive virulence underpinned by key gene acquisitions.</title>
        <authorList>
            <person name="Letek M."/>
            <person name="Gonzalez P."/>
            <person name="Macarthur I."/>
            <person name="Rodriguez H."/>
            <person name="Freeman T.C."/>
            <person name="Valero-Rello A."/>
            <person name="Blanco M."/>
            <person name="Buckley T."/>
            <person name="Cherevach I."/>
            <person name="Fahey R."/>
            <person name="Hapeshi A."/>
            <person name="Holdstock J."/>
            <person name="Leadon D."/>
            <person name="Navas J."/>
            <person name="Ocampo A."/>
            <person name="Quail M.A."/>
            <person name="Sanders M."/>
            <person name="Scortti M.M."/>
            <person name="Prescott J.F."/>
            <person name="Fogarty U."/>
            <person name="Meijer W.G."/>
            <person name="Parkhill J."/>
            <person name="Bentley S.D."/>
            <person name="Vazquez-Boland J.A."/>
        </authorList>
    </citation>
    <scope>NUCLEOTIDE SEQUENCE [LARGE SCALE GENOMIC DNA]</scope>
    <source>
        <strain evidence="3 4">103S</strain>
    </source>
</reference>
<dbReference type="InterPro" id="IPR032710">
    <property type="entry name" value="NTF2-like_dom_sf"/>
</dbReference>
<dbReference type="EMBL" id="FN563149">
    <property type="protein sequence ID" value="CBH49954.1"/>
    <property type="molecule type" value="Genomic_DNA"/>
</dbReference>
<feature type="transmembrane region" description="Helical" evidence="2">
    <location>
        <begin position="36"/>
        <end position="60"/>
    </location>
</feature>
<sequence>MPDQNDNPTSPAAGPQRIRPTAPSTKKDRRRGGNRGWIVASTLAVVGVLAALGVTGFVIARTGAQDPDESRVRNAVDTFAQALDSGNLGALQSSTCGTLADFYRDIPPTDFAGVHRDVVAHGGVPVVTSVDTVQITGDTAIAQVTAHTEADPSDASPRTLDLERVDGTWKVCDRE</sequence>
<dbReference type="Gene3D" id="3.10.450.50">
    <property type="match status" value="1"/>
</dbReference>
<name>A0A3S5YBR2_RHOH1</name>
<evidence type="ECO:0000313" key="4">
    <source>
        <dbReference type="Proteomes" id="UP000006892"/>
    </source>
</evidence>
<evidence type="ECO:0000256" key="2">
    <source>
        <dbReference type="SAM" id="Phobius"/>
    </source>
</evidence>
<evidence type="ECO:0000256" key="1">
    <source>
        <dbReference type="SAM" id="MobiDB-lite"/>
    </source>
</evidence>
<keyword evidence="2" id="KW-1133">Transmembrane helix</keyword>
<dbReference type="AlphaFoldDB" id="A0A3S5YBR2"/>